<evidence type="ECO:0000256" key="1">
    <source>
        <dbReference type="SAM" id="MobiDB-lite"/>
    </source>
</evidence>
<gene>
    <name evidence="3" type="ORF">FA14DRAFT_171612</name>
</gene>
<keyword evidence="2" id="KW-0732">Signal</keyword>
<feature type="compositionally biased region" description="Basic and acidic residues" evidence="1">
    <location>
        <begin position="496"/>
        <end position="512"/>
    </location>
</feature>
<feature type="region of interest" description="Disordered" evidence="1">
    <location>
        <begin position="432"/>
        <end position="540"/>
    </location>
</feature>
<feature type="signal peptide" evidence="2">
    <location>
        <begin position="1"/>
        <end position="21"/>
    </location>
</feature>
<organism evidence="3 4">
    <name type="scientific">Meira miltonrushii</name>
    <dbReference type="NCBI Taxonomy" id="1280837"/>
    <lineage>
        <taxon>Eukaryota</taxon>
        <taxon>Fungi</taxon>
        <taxon>Dikarya</taxon>
        <taxon>Basidiomycota</taxon>
        <taxon>Ustilaginomycotina</taxon>
        <taxon>Exobasidiomycetes</taxon>
        <taxon>Exobasidiales</taxon>
        <taxon>Brachybasidiaceae</taxon>
        <taxon>Meira</taxon>
    </lineage>
</organism>
<accession>A0A316VBI5</accession>
<sequence length="540" mass="60441">MCLFICSPLILFVLLSQICNPFHLRHSHSNIIGKMYAPIRRSAYPDTRDEQAMRRFMLGTLNVGHHLTFQRKGNVVNLFPQQDEKEKLVKIFEDKKIHKNERCVNARLILHDVPLPPEKQLCRDLEFQIHPYNLAEVTLMPAECLSETGKARNMHMQTHNDLPDVHPVHVFGIGQRKGQLALLQFVKDSYDFKRDLLLDEQEDAARNSRSFVLPRTLNPTEQLANIPADPNRHFRDLFESQSQQATTPSEVGYNAHQAAMQYFHGNLQAGMAATRPVNTSIPARREGDVFGSSASADNQRFHPSTLVSRFQPQIQPNQLATEVTSSQAVPSQPPPMMNQTASAEQIVNAGKAAAQRIYQASPPVNPSGEQAIPQLPDVREFLDVERYRYILQQQKDTQAYEMFAAWQNSQRYACQPSWAGYAKSNLAGPSAYESTGMDDSGIATSTQDPMKQIGESSRRGNASSDANEENVPNEGGSANQTIPAQHLLYTNAPSHPLDRQKDQERHEEHEDAPTPTMSAASTLLSLSPAKVKEVGQPNTH</sequence>
<dbReference type="Proteomes" id="UP000245771">
    <property type="component" value="Unassembled WGS sequence"/>
</dbReference>
<feature type="chain" id="PRO_5016233634" evidence="2">
    <location>
        <begin position="22"/>
        <end position="540"/>
    </location>
</feature>
<dbReference type="EMBL" id="KZ819603">
    <property type="protein sequence ID" value="PWN34886.1"/>
    <property type="molecule type" value="Genomic_DNA"/>
</dbReference>
<dbReference type="GeneID" id="37022123"/>
<evidence type="ECO:0000313" key="3">
    <source>
        <dbReference type="EMBL" id="PWN34886.1"/>
    </source>
</evidence>
<keyword evidence="4" id="KW-1185">Reference proteome</keyword>
<reference evidence="3 4" key="1">
    <citation type="journal article" date="2018" name="Mol. Biol. Evol.">
        <title>Broad Genomic Sampling Reveals a Smut Pathogenic Ancestry of the Fungal Clade Ustilaginomycotina.</title>
        <authorList>
            <person name="Kijpornyongpan T."/>
            <person name="Mondo S.J."/>
            <person name="Barry K."/>
            <person name="Sandor L."/>
            <person name="Lee J."/>
            <person name="Lipzen A."/>
            <person name="Pangilinan J."/>
            <person name="LaButti K."/>
            <person name="Hainaut M."/>
            <person name="Henrissat B."/>
            <person name="Grigoriev I.V."/>
            <person name="Spatafora J.W."/>
            <person name="Aime M.C."/>
        </authorList>
    </citation>
    <scope>NUCLEOTIDE SEQUENCE [LARGE SCALE GENOMIC DNA]</scope>
    <source>
        <strain evidence="3 4">MCA 3882</strain>
    </source>
</reference>
<name>A0A316VBI5_9BASI</name>
<proteinExistence type="predicted"/>
<evidence type="ECO:0000256" key="2">
    <source>
        <dbReference type="SAM" id="SignalP"/>
    </source>
</evidence>
<dbReference type="InParanoid" id="A0A316VBI5"/>
<dbReference type="RefSeq" id="XP_025355188.1">
    <property type="nucleotide sequence ID" value="XM_025500342.1"/>
</dbReference>
<dbReference type="AlphaFoldDB" id="A0A316VBI5"/>
<evidence type="ECO:0000313" key="4">
    <source>
        <dbReference type="Proteomes" id="UP000245771"/>
    </source>
</evidence>
<feature type="compositionally biased region" description="Low complexity" evidence="1">
    <location>
        <begin position="514"/>
        <end position="529"/>
    </location>
</feature>
<protein>
    <submittedName>
        <fullName evidence="3">Uncharacterized protein</fullName>
    </submittedName>
</protein>